<reference evidence="3" key="1">
    <citation type="submission" date="2021-02" db="EMBL/GenBank/DDBJ databases">
        <authorList>
            <person name="Nowell W R."/>
        </authorList>
    </citation>
    <scope>NUCLEOTIDE SEQUENCE</scope>
</reference>
<evidence type="ECO:0000313" key="4">
    <source>
        <dbReference type="Proteomes" id="UP000663866"/>
    </source>
</evidence>
<dbReference type="Gene3D" id="3.40.50.10140">
    <property type="entry name" value="Toll/interleukin-1 receptor homology (TIR) domain"/>
    <property type="match status" value="1"/>
</dbReference>
<accession>A0A820BJI8</accession>
<sequence>MDQVTLIEDIISTKNTLKILHQVYTVNQRSLQPFSLIFDSITELIDILTHSSTKQIEIALLSTDSNVDFNKLQEKLNELSDAITTKNSSTINTLNGQLNSFVQKLRLCSSYAVNGEETADDIFKKTLSQSRIDAKTRRQSDSFEGFSKIPTSQSEHVVEQNVSVQPSSVAKQMDSFTNDPFAAFRFARLPRLSISSQEIENTSEAGAPPPAHSPFFKEMDVSIITKSSQERPRLMISYNHDSKPLCINIYNSLTKDGYEVWIDLKEMHGNTLVAMAKAIENADIILFCVTEKYSQSHNCQKEAEYAFVQQKIMIPLLLQANYKPTGWLGFLMGASLYINFIKGDFAQNYSKLKSEIEANALCITSNKNDVPILTLDSTANSTEQTQKETDNSRLQLTKAKSESIVRKPRSCILF</sequence>
<proteinExistence type="predicted"/>
<name>A0A820BJI8_9BILA</name>
<dbReference type="PANTHER" id="PTHR46270">
    <property type="entry name" value="ARMADILLO-TYPE FOLD-RELATED"/>
    <property type="match status" value="1"/>
</dbReference>
<dbReference type="PANTHER" id="PTHR46270:SF2">
    <property type="entry name" value="TIR DOMAIN-CONTAINING PROTEIN"/>
    <property type="match status" value="1"/>
</dbReference>
<gene>
    <name evidence="3" type="ORF">OVN521_LOCUS25987</name>
    <name evidence="2" type="ORF">WKI299_LOCUS24417</name>
</gene>
<dbReference type="Pfam" id="PF13676">
    <property type="entry name" value="TIR_2"/>
    <property type="match status" value="1"/>
</dbReference>
<dbReference type="InterPro" id="IPR000157">
    <property type="entry name" value="TIR_dom"/>
</dbReference>
<dbReference type="Proteomes" id="UP000663856">
    <property type="component" value="Unassembled WGS sequence"/>
</dbReference>
<keyword evidence="4" id="KW-1185">Reference proteome</keyword>
<dbReference type="EMBL" id="CAJOBG010006659">
    <property type="protein sequence ID" value="CAF4193679.1"/>
    <property type="molecule type" value="Genomic_DNA"/>
</dbReference>
<dbReference type="EMBL" id="CAJNRF010010426">
    <property type="protein sequence ID" value="CAF2121006.1"/>
    <property type="molecule type" value="Genomic_DNA"/>
</dbReference>
<dbReference type="Proteomes" id="UP000663866">
    <property type="component" value="Unassembled WGS sequence"/>
</dbReference>
<dbReference type="GO" id="GO:0007165">
    <property type="term" value="P:signal transduction"/>
    <property type="evidence" value="ECO:0007669"/>
    <property type="project" value="InterPro"/>
</dbReference>
<dbReference type="SUPFAM" id="SSF52200">
    <property type="entry name" value="Toll/Interleukin receptor TIR domain"/>
    <property type="match status" value="1"/>
</dbReference>
<organism evidence="3 4">
    <name type="scientific">Rotaria magnacalcarata</name>
    <dbReference type="NCBI Taxonomy" id="392030"/>
    <lineage>
        <taxon>Eukaryota</taxon>
        <taxon>Metazoa</taxon>
        <taxon>Spiralia</taxon>
        <taxon>Gnathifera</taxon>
        <taxon>Rotifera</taxon>
        <taxon>Eurotatoria</taxon>
        <taxon>Bdelloidea</taxon>
        <taxon>Philodinida</taxon>
        <taxon>Philodinidae</taxon>
        <taxon>Rotaria</taxon>
    </lineage>
</organism>
<evidence type="ECO:0000313" key="2">
    <source>
        <dbReference type="EMBL" id="CAF2121006.1"/>
    </source>
</evidence>
<comment type="caution">
    <text evidence="3">The sequence shown here is derived from an EMBL/GenBank/DDBJ whole genome shotgun (WGS) entry which is preliminary data.</text>
</comment>
<evidence type="ECO:0000313" key="3">
    <source>
        <dbReference type="EMBL" id="CAF4193679.1"/>
    </source>
</evidence>
<dbReference type="InterPro" id="IPR035897">
    <property type="entry name" value="Toll_tir_struct_dom_sf"/>
</dbReference>
<dbReference type="AlphaFoldDB" id="A0A820BJI8"/>
<feature type="domain" description="TIR" evidence="1">
    <location>
        <begin position="235"/>
        <end position="352"/>
    </location>
</feature>
<evidence type="ECO:0000259" key="1">
    <source>
        <dbReference type="Pfam" id="PF13676"/>
    </source>
</evidence>
<protein>
    <recommendedName>
        <fullName evidence="1">TIR domain-containing protein</fullName>
    </recommendedName>
</protein>